<organism evidence="5 6">
    <name type="scientific">Oenococcus oeni</name>
    <name type="common">Leuconostoc oenos</name>
    <dbReference type="NCBI Taxonomy" id="1247"/>
    <lineage>
        <taxon>Bacteria</taxon>
        <taxon>Bacillati</taxon>
        <taxon>Bacillota</taxon>
        <taxon>Bacilli</taxon>
        <taxon>Lactobacillales</taxon>
        <taxon>Lactobacillaceae</taxon>
        <taxon>Oenococcus</taxon>
    </lineage>
</organism>
<dbReference type="InterPro" id="IPR050624">
    <property type="entry name" value="HTH-type_Tx_Regulator"/>
</dbReference>
<dbReference type="RefSeq" id="WP_032806158.1">
    <property type="nucleotide sequence ID" value="NZ_CP136429.1"/>
</dbReference>
<dbReference type="PANTHER" id="PTHR43479">
    <property type="entry name" value="ACREF/ENVCD OPERON REPRESSOR-RELATED"/>
    <property type="match status" value="1"/>
</dbReference>
<evidence type="ECO:0000313" key="4">
    <source>
        <dbReference type="EMBL" id="MDV7715597.1"/>
    </source>
</evidence>
<dbReference type="PROSITE" id="PS50977">
    <property type="entry name" value="HTH_TETR_2"/>
    <property type="match status" value="1"/>
</dbReference>
<dbReference type="Gene3D" id="1.10.357.10">
    <property type="entry name" value="Tetracycline Repressor, domain 2"/>
    <property type="match status" value="1"/>
</dbReference>
<evidence type="ECO:0000256" key="1">
    <source>
        <dbReference type="ARBA" id="ARBA00023125"/>
    </source>
</evidence>
<protein>
    <submittedName>
        <fullName evidence="5">TetR family transcriptional regulator</fullName>
    </submittedName>
</protein>
<dbReference type="Proteomes" id="UP001281024">
    <property type="component" value="Unassembled WGS sequence"/>
</dbReference>
<accession>A0A6N4A9L3</accession>
<comment type="caution">
    <text evidence="5">The sequence shown here is derived from an EMBL/GenBank/DDBJ whole genome shotgun (WGS) entry which is preliminary data.</text>
</comment>
<reference evidence="4" key="2">
    <citation type="submission" date="2019-10" db="EMBL/GenBank/DDBJ databases">
        <title>Malate fermentation in French cider.</title>
        <authorList>
            <person name="Cousin F.J."/>
            <person name="Medina Fernandez S."/>
            <person name="Misery B."/>
            <person name="Laplace J.-M."/>
            <person name="Cretenet M."/>
        </authorList>
    </citation>
    <scope>NUCLEOTIDE SEQUENCE</scope>
    <source>
        <strain evidence="4">UCMA15129</strain>
    </source>
</reference>
<proteinExistence type="predicted"/>
<dbReference type="SUPFAM" id="SSF46689">
    <property type="entry name" value="Homeodomain-like"/>
    <property type="match status" value="1"/>
</dbReference>
<dbReference type="Pfam" id="PF00440">
    <property type="entry name" value="TetR_N"/>
    <property type="match status" value="1"/>
</dbReference>
<reference evidence="5 6" key="1">
    <citation type="journal article" date="2016" name="BMC Genomics">
        <title>Consensus pan-genome assembly of the specialised wine bacterium Oenococcus oeni.</title>
        <authorList>
            <person name="Sternes P.R."/>
            <person name="Borneman A.R."/>
        </authorList>
    </citation>
    <scope>NUCLEOTIDE SEQUENCE [LARGE SCALE GENOMIC DNA]</scope>
    <source>
        <strain evidence="5 6">AWRIB661</strain>
    </source>
</reference>
<evidence type="ECO:0000313" key="6">
    <source>
        <dbReference type="Proteomes" id="UP000181728"/>
    </source>
</evidence>
<gene>
    <name evidence="5" type="ORF">ATX59_00230</name>
    <name evidence="4" type="ORF">GA838_07550</name>
</gene>
<dbReference type="EMBL" id="WERV01000006">
    <property type="protein sequence ID" value="MDV7715597.1"/>
    <property type="molecule type" value="Genomic_DNA"/>
</dbReference>
<dbReference type="PRINTS" id="PR00455">
    <property type="entry name" value="HTHTETR"/>
</dbReference>
<dbReference type="PANTHER" id="PTHR43479:SF11">
    <property type="entry name" value="ACREF_ENVCD OPERON REPRESSOR-RELATED"/>
    <property type="match status" value="1"/>
</dbReference>
<dbReference type="Proteomes" id="UP000181728">
    <property type="component" value="Unassembled WGS sequence"/>
</dbReference>
<sequence length="218" mass="25316">MSNSLTKKQKLEKSQRIAQVTLKLFRENSFDEITMDRIAKIAGIAKGTLFNYYKTKENIFMNLLLEGYQVFFTQLDNQIMNFEKLSLADFKNLMLKVTSELIEDHPVLVRLNALRGPILERKANKKQTIDGRQKLYKISEQLSKDIAYRVTELTPETINHLFITQGAIISGLINLSGLDRFNHEKLPIKMFDFEVNIEKESKEILGFYLDGLFQEKES</sequence>
<name>A0A6N4A9L3_OENOE</name>
<evidence type="ECO:0000259" key="3">
    <source>
        <dbReference type="PROSITE" id="PS50977"/>
    </source>
</evidence>
<feature type="domain" description="HTH tetR-type" evidence="3">
    <location>
        <begin position="11"/>
        <end position="71"/>
    </location>
</feature>
<dbReference type="GO" id="GO:0003677">
    <property type="term" value="F:DNA binding"/>
    <property type="evidence" value="ECO:0007669"/>
    <property type="project" value="UniProtKB-UniRule"/>
</dbReference>
<dbReference type="InterPro" id="IPR009057">
    <property type="entry name" value="Homeodomain-like_sf"/>
</dbReference>
<feature type="DNA-binding region" description="H-T-H motif" evidence="2">
    <location>
        <begin position="34"/>
        <end position="53"/>
    </location>
</feature>
<keyword evidence="1 2" id="KW-0238">DNA-binding</keyword>
<dbReference type="EMBL" id="MLOK01000002">
    <property type="protein sequence ID" value="OIM22236.1"/>
    <property type="molecule type" value="Genomic_DNA"/>
</dbReference>
<evidence type="ECO:0000313" key="5">
    <source>
        <dbReference type="EMBL" id="OIM22236.1"/>
    </source>
</evidence>
<dbReference type="InterPro" id="IPR001647">
    <property type="entry name" value="HTH_TetR"/>
</dbReference>
<evidence type="ECO:0000256" key="2">
    <source>
        <dbReference type="PROSITE-ProRule" id="PRU00335"/>
    </source>
</evidence>
<dbReference type="AlphaFoldDB" id="A0A6N4A9L3"/>